<dbReference type="CDD" id="cd00081">
    <property type="entry name" value="Hint"/>
    <property type="match status" value="1"/>
</dbReference>
<dbReference type="PANTHER" id="PTHR11573:SF6">
    <property type="entry name" value="RIBONUCLEOSIDE-DIPHOSPHATE REDUCTASE LARGE SUBUNIT"/>
    <property type="match status" value="1"/>
</dbReference>
<dbReference type="Gene3D" id="2.170.16.10">
    <property type="entry name" value="Hedgehog/Intein (Hint) domain"/>
    <property type="match status" value="2"/>
</dbReference>
<name>A0A3G1L3S3_9CAUD</name>
<dbReference type="SUPFAM" id="SSF51294">
    <property type="entry name" value="Hedgehog/intein (Hint) domain"/>
    <property type="match status" value="1"/>
</dbReference>
<dbReference type="PROSITE" id="PS50818">
    <property type="entry name" value="INTEIN_C_TER"/>
    <property type="match status" value="1"/>
</dbReference>
<dbReference type="InterPro" id="IPR030934">
    <property type="entry name" value="Intein_C"/>
</dbReference>
<dbReference type="InterPro" id="IPR006142">
    <property type="entry name" value="INTEIN"/>
</dbReference>
<dbReference type="NCBIfam" id="TIGR01445">
    <property type="entry name" value="intein_Nterm"/>
    <property type="match status" value="1"/>
</dbReference>
<dbReference type="GO" id="GO:0004748">
    <property type="term" value="F:ribonucleoside-diphosphate reductase activity, thioredoxin disulfide as acceptor"/>
    <property type="evidence" value="ECO:0007669"/>
    <property type="project" value="TreeGrafter"/>
</dbReference>
<dbReference type="SUPFAM" id="SSF51998">
    <property type="entry name" value="PFL-like glycyl radical enzymes"/>
    <property type="match status" value="1"/>
</dbReference>
<proteinExistence type="inferred from homology"/>
<dbReference type="InterPro" id="IPR036249">
    <property type="entry name" value="Thioredoxin-like_sf"/>
</dbReference>
<dbReference type="PANTHER" id="PTHR11573">
    <property type="entry name" value="RIBONUCLEOSIDE-DIPHOSPHATE REDUCTASE LARGE CHAIN"/>
    <property type="match status" value="1"/>
</dbReference>
<dbReference type="GO" id="GO:0016539">
    <property type="term" value="P:intein-mediated protein splicing"/>
    <property type="evidence" value="ECO:0007669"/>
    <property type="project" value="InterPro"/>
</dbReference>
<dbReference type="Pfam" id="PF00462">
    <property type="entry name" value="Glutaredoxin"/>
    <property type="match status" value="1"/>
</dbReference>
<dbReference type="PROSITE" id="PS50817">
    <property type="entry name" value="INTEIN_N_TER"/>
    <property type="match status" value="1"/>
</dbReference>
<dbReference type="InterPro" id="IPR014025">
    <property type="entry name" value="Glutaredoxin_subgr"/>
</dbReference>
<evidence type="ECO:0000313" key="3">
    <source>
        <dbReference type="EMBL" id="ATW62835.1"/>
    </source>
</evidence>
<dbReference type="InterPro" id="IPR003587">
    <property type="entry name" value="Hint_dom_N"/>
</dbReference>
<dbReference type="Gene3D" id="3.20.70.20">
    <property type="match status" value="2"/>
</dbReference>
<accession>A0A3G1L3S3</accession>
<dbReference type="InterPro" id="IPR036844">
    <property type="entry name" value="Hint_dom_sf"/>
</dbReference>
<dbReference type="SMART" id="SM00306">
    <property type="entry name" value="HintN"/>
    <property type="match status" value="1"/>
</dbReference>
<dbReference type="Pfam" id="PF02867">
    <property type="entry name" value="Ribonuc_red_lgC"/>
    <property type="match status" value="2"/>
</dbReference>
<reference evidence="3 4" key="1">
    <citation type="journal article" date="2018" name="Environ. Microbiol.">
        <title>Novel phage-host interactions and evolution as revealed by a cyanomyovirus isolated from an estuarine environment.</title>
        <authorList>
            <person name="Xu Y."/>
            <person name="Zhang R."/>
            <person name="Wang N."/>
            <person name="Cai L."/>
            <person name="Tong Y."/>
            <person name="Sun Q."/>
            <person name="Chen F."/>
            <person name="Jiao N."/>
        </authorList>
    </citation>
    <scope>NUCLEOTIDE SEQUENCE [LARGE SCALE GENOMIC DNA]</scope>
</reference>
<dbReference type="GO" id="GO:0005524">
    <property type="term" value="F:ATP binding"/>
    <property type="evidence" value="ECO:0007669"/>
    <property type="project" value="TreeGrafter"/>
</dbReference>
<dbReference type="PRINTS" id="PR00160">
    <property type="entry name" value="GLUTAREDOXIN"/>
</dbReference>
<dbReference type="NCBIfam" id="TIGR01443">
    <property type="entry name" value="intein_Cterm"/>
    <property type="match status" value="1"/>
</dbReference>
<dbReference type="PROSITE" id="PS51354">
    <property type="entry name" value="GLUTAREDOXIN_2"/>
    <property type="match status" value="1"/>
</dbReference>
<gene>
    <name evidence="3" type="ORF">SCBWM1_gp151</name>
</gene>
<dbReference type="Gene3D" id="3.40.30.10">
    <property type="entry name" value="Glutaredoxin"/>
    <property type="match status" value="1"/>
</dbReference>
<dbReference type="GO" id="GO:0009263">
    <property type="term" value="P:deoxyribonucleotide biosynthetic process"/>
    <property type="evidence" value="ECO:0007669"/>
    <property type="project" value="TreeGrafter"/>
</dbReference>
<evidence type="ECO:0000313" key="4">
    <source>
        <dbReference type="Proteomes" id="UP000274731"/>
    </source>
</evidence>
<evidence type="ECO:0000256" key="1">
    <source>
        <dbReference type="ARBA" id="ARBA00010406"/>
    </source>
</evidence>
<dbReference type="EMBL" id="MG450654">
    <property type="protein sequence ID" value="ATW62835.1"/>
    <property type="molecule type" value="Genomic_DNA"/>
</dbReference>
<dbReference type="Proteomes" id="UP000274731">
    <property type="component" value="Segment"/>
</dbReference>
<sequence length="991" mass="111331">MKELPIHPEWMSEEALQTISSGYLLPGETAQGAMRRISKTAAKWNDDPDLEGDVFDCLWEGFLGAASPVFANFGAKRAYPISCYSVDISDSVPSIYSHKKEVAMLSKNGGGVGINFSRLRPAGAPISGGGFSTGVPSWMQEYDLTARKVSQGGDLRKGSFALYLNADHPDMPEVLRAKDHTTGDPRDWLDSNVGAICSDAFMEGVISRRGKNFEIFCEILNTREMSGSPYILFIDTVNQQRPNCYVERGLEVSLSNLCFTGETLVAVADGRNAVPIKELVGEKFPVYSARPRLDNQGRPKKQWVPEIQMAKGIETGVRAVVEVELEDGSTFKCTPDHLLATRETTWVEAQNSVGVTLEPFTRRVNGCGHNEICCETGYRKQGRMIWEFHNGEIPKDHHVDHIISRGGDQLSNLQLLSKEDHWAKTSLERMGGNNPIHKVSREFHSAYASAATKGKKNSRFCGIDNFELIALGKQILEEFGNFSRKEYLILRDKGYNVPSSFSNYRFGGDFNLYVSYVKGEKVYRGEFEMEVEPPKNERTESILNDQELIRNIRRKGLRVVSVRSIGEESVYDLQVENNHNFYIVTKDSEELSSGVLVHNCTEITGYTDENHTFVCVLSSANLAKFDEWVNWRSPRTGRSVPEVGIHLLEAVTSEFIHKAKNETGLGRAVRFAEKSRMLGLGTMGLHTLYQKNNLPFKSEGARELNIRAHKFVREMADKASRELAERFGEPDWCVGSGFRHSHRIAIAPTRTNSVITGAFSQGIEPMESNLYVAKQDKGAFLRKNPVLENLLVEKGVPNSVWREIQENGGSVQELDCLSAHEKEVFRTAREIDQFEIIRQASQRQPYVCQAQSVNLFTTSETTDEEIFRLHVSAWVNKVPSLYYLRSKSAITRYNYDSSDEDVIVITKADCPYCVRLKSALKKDGVDYTEVDHEVAKREGMWDPSWKTVPQLYLNSQWVGGFEEYQKLSGVAPVTITEELTESPSDCVACEA</sequence>
<dbReference type="InterPro" id="IPR006141">
    <property type="entry name" value="Intein_N"/>
</dbReference>
<dbReference type="InterPro" id="IPR000788">
    <property type="entry name" value="RNR_lg_C"/>
</dbReference>
<protein>
    <submittedName>
        <fullName evidence="3">Ribonucleoside-diphosphate reductase alpha subunit</fullName>
    </submittedName>
</protein>
<evidence type="ECO:0000259" key="2">
    <source>
        <dbReference type="SMART" id="SM00306"/>
    </source>
</evidence>
<keyword evidence="4" id="KW-1185">Reference proteome</keyword>
<dbReference type="PRINTS" id="PR00379">
    <property type="entry name" value="INTEIN"/>
</dbReference>
<feature type="domain" description="Hint" evidence="2">
    <location>
        <begin position="256"/>
        <end position="362"/>
    </location>
</feature>
<comment type="similarity">
    <text evidence="1">Belongs to the ribonucleoside diphosphate reductase large chain family.</text>
</comment>
<organism evidence="3 4">
    <name type="scientific">Synechococcus phage S-CBWM1</name>
    <dbReference type="NCBI Taxonomy" id="2053653"/>
    <lineage>
        <taxon>Viruses</taxon>
        <taxon>Duplodnaviria</taxon>
        <taxon>Heunggongvirae</taxon>
        <taxon>Uroviricota</taxon>
        <taxon>Caudoviricetes</taxon>
        <taxon>Aokuangvirus</taxon>
        <taxon>Aokuangvirus SCBWM1</taxon>
    </lineage>
</organism>
<dbReference type="InterPro" id="IPR002109">
    <property type="entry name" value="Glutaredoxin"/>
</dbReference>
<dbReference type="SUPFAM" id="SSF52833">
    <property type="entry name" value="Thioredoxin-like"/>
    <property type="match status" value="1"/>
</dbReference>
<dbReference type="InterPro" id="IPR039718">
    <property type="entry name" value="Rrm1"/>
</dbReference>